<dbReference type="EMBL" id="MHLI01000008">
    <property type="protein sequence ID" value="OGZ05657.1"/>
    <property type="molecule type" value="Genomic_DNA"/>
</dbReference>
<name>A0A1G2CWK2_9BACT</name>
<protein>
    <submittedName>
        <fullName evidence="1">Uncharacterized protein</fullName>
    </submittedName>
</protein>
<evidence type="ECO:0000313" key="1">
    <source>
        <dbReference type="EMBL" id="OGZ05657.1"/>
    </source>
</evidence>
<dbReference type="Proteomes" id="UP000177122">
    <property type="component" value="Unassembled WGS sequence"/>
</dbReference>
<reference evidence="1 2" key="1">
    <citation type="journal article" date="2016" name="Nat. Commun.">
        <title>Thousands of microbial genomes shed light on interconnected biogeochemical processes in an aquifer system.</title>
        <authorList>
            <person name="Anantharaman K."/>
            <person name="Brown C.T."/>
            <person name="Hug L.A."/>
            <person name="Sharon I."/>
            <person name="Castelle C.J."/>
            <person name="Probst A.J."/>
            <person name="Thomas B.C."/>
            <person name="Singh A."/>
            <person name="Wilkins M.J."/>
            <person name="Karaoz U."/>
            <person name="Brodie E.L."/>
            <person name="Williams K.H."/>
            <person name="Hubbard S.S."/>
            <person name="Banfield J.F."/>
        </authorList>
    </citation>
    <scope>NUCLEOTIDE SEQUENCE [LARGE SCALE GENOMIC DNA]</scope>
</reference>
<comment type="caution">
    <text evidence="1">The sequence shown here is derived from an EMBL/GenBank/DDBJ whole genome shotgun (WGS) entry which is preliminary data.</text>
</comment>
<gene>
    <name evidence="1" type="ORF">A2845_04855</name>
</gene>
<proteinExistence type="predicted"/>
<accession>A0A1G2CWK2</accession>
<evidence type="ECO:0000313" key="2">
    <source>
        <dbReference type="Proteomes" id="UP000177122"/>
    </source>
</evidence>
<organism evidence="1 2">
    <name type="scientific">Candidatus Lloydbacteria bacterium RIFCSPHIGHO2_01_FULL_49_22</name>
    <dbReference type="NCBI Taxonomy" id="1798658"/>
    <lineage>
        <taxon>Bacteria</taxon>
        <taxon>Candidatus Lloydiibacteriota</taxon>
    </lineage>
</organism>
<sequence>MEKSPALNRKRINAFAALAKTATIAPPINFYSSTIRAGAEYIFEDMYPPLKAPGTIDFFFFAMVHNYGFWLDDRTRYTSPLYGKWNGNSGVKGSDLLWKMLHAAWRKDSECFSPPRLARISDAEFATIFSDDDGPVSLFNTEHRIAQTRDYGKWFRTRRMAGQSPDELVQYASEYSDPVGALQEVLTHPENGIPGYHEDPLGKKAELLLMALVNRPDKLLRKNAETVSRPIVDYHDMRLTLRMGHVTLPKAWREENRERRFTSREREDSIRKATYRADTLLVKQSGRTRDEIDTLKWSARIFCPEMMVPNCNACPMKKVCAQNTQLFQPIVRTTFY</sequence>
<dbReference type="AlphaFoldDB" id="A0A1G2CWK2"/>